<evidence type="ECO:0000259" key="4">
    <source>
        <dbReference type="Pfam" id="PF03816"/>
    </source>
</evidence>
<dbReference type="Gene3D" id="3.40.630.190">
    <property type="entry name" value="LCP protein"/>
    <property type="match status" value="1"/>
</dbReference>
<evidence type="ECO:0000313" key="5">
    <source>
        <dbReference type="EMBL" id="AUG30435.1"/>
    </source>
</evidence>
<dbReference type="KEGG" id="mhos:CXR34_13875"/>
<dbReference type="PANTHER" id="PTHR33392">
    <property type="entry name" value="POLYISOPRENYL-TEICHOIC ACID--PEPTIDOGLYCAN TEICHOIC ACID TRANSFERASE TAGU"/>
    <property type="match status" value="1"/>
</dbReference>
<feature type="transmembrane region" description="Helical" evidence="3">
    <location>
        <begin position="43"/>
        <end position="62"/>
    </location>
</feature>
<gene>
    <name evidence="5" type="ORF">CXR34_13875</name>
</gene>
<dbReference type="InterPro" id="IPR004474">
    <property type="entry name" value="LytR_CpsA_psr"/>
</dbReference>
<feature type="region of interest" description="Disordered" evidence="2">
    <location>
        <begin position="1"/>
        <end position="35"/>
    </location>
</feature>
<keyword evidence="3" id="KW-0812">Transmembrane</keyword>
<accession>A0A2K9DA22</accession>
<feature type="compositionally biased region" description="Pro residues" evidence="2">
    <location>
        <begin position="1"/>
        <end position="10"/>
    </location>
</feature>
<feature type="compositionally biased region" description="Gly residues" evidence="2">
    <location>
        <begin position="12"/>
        <end position="22"/>
    </location>
</feature>
<evidence type="ECO:0000256" key="1">
    <source>
        <dbReference type="ARBA" id="ARBA00006068"/>
    </source>
</evidence>
<keyword evidence="3" id="KW-1133">Transmembrane helix</keyword>
<feature type="domain" description="Cell envelope-related transcriptional attenuator" evidence="4">
    <location>
        <begin position="209"/>
        <end position="403"/>
    </location>
</feature>
<proteinExistence type="inferred from homology"/>
<dbReference type="PANTHER" id="PTHR33392:SF6">
    <property type="entry name" value="POLYISOPRENYL-TEICHOIC ACID--PEPTIDOGLYCAN TEICHOIC ACID TRANSFERASE TAGU"/>
    <property type="match status" value="1"/>
</dbReference>
<reference evidence="5 6" key="1">
    <citation type="submission" date="2017-12" db="EMBL/GenBank/DDBJ databases">
        <title>Isolation and characterization of estrogens degradatiion strain Microbacterium hominis SJTG1.</title>
        <authorList>
            <person name="Xiong W."/>
            <person name="Yin C."/>
            <person name="Zheng D."/>
            <person name="Liang R."/>
        </authorList>
    </citation>
    <scope>NUCLEOTIDE SEQUENCE [LARGE SCALE GENOMIC DNA]</scope>
    <source>
        <strain evidence="5 6">SJTG1</strain>
    </source>
</reference>
<name>A0A2K9DA22_9MICO</name>
<comment type="similarity">
    <text evidence="1">Belongs to the LytR/CpsA/Psr (LCP) family.</text>
</comment>
<dbReference type="InterPro" id="IPR050922">
    <property type="entry name" value="LytR/CpsA/Psr_CW_biosynth"/>
</dbReference>
<dbReference type="NCBIfam" id="TIGR00350">
    <property type="entry name" value="lytR_cpsA_psr"/>
    <property type="match status" value="1"/>
</dbReference>
<dbReference type="EMBL" id="CP025299">
    <property type="protein sequence ID" value="AUG30435.1"/>
    <property type="molecule type" value="Genomic_DNA"/>
</dbReference>
<dbReference type="Proteomes" id="UP000233276">
    <property type="component" value="Chromosome"/>
</dbReference>
<evidence type="ECO:0000256" key="3">
    <source>
        <dbReference type="SAM" id="Phobius"/>
    </source>
</evidence>
<sequence length="491" mass="52217">MSIAAPPRPPRGAGGGAGGGVIVGEQPMRRPDTRSPQVMTRRAWWLLALNFLLPGSAQALAGSRRLGRVGLTATLLMWVVVVLAGVAALIWPSLLFTIGTNGFALLVVQLVLLAYAVLWVVLTIDTLRLIRLVNVRRGSRPIVAALAILSLVVGSGGAVYAAQQLLAPAREAIAAIFTNNAPPVPPADGYYNFLLLGADSGLGRDSMRFDSISVVSVNAETGAVHITGIPRDLAYAPFADGPMHDRYPDGFEGHPSQTCGWGPGINQLMNAVEICQPDGGAEIYPDAAAQSSTPAIEATKDAAEGILGIQIPYYVFVDMKGFADIVDALGGVDITVQERLPKGGGPTYEGEPAEDWAIGWIEAGAQHMDGDTAQWYARSRYTTSDWDRMRRQRELQQAILAQANPANVLSRFQAVAAAGEDLVKTDIPDSMLGYLVQLGVKAKEQPVQTLELTPEGAGIDTDEPTADEYAHVRDLIQQALYPPSPTPTPEG</sequence>
<protein>
    <submittedName>
        <fullName evidence="5">Transcriptional regulator</fullName>
    </submittedName>
</protein>
<dbReference type="Pfam" id="PF03816">
    <property type="entry name" value="LytR_cpsA_psr"/>
    <property type="match status" value="1"/>
</dbReference>
<keyword evidence="3" id="KW-0472">Membrane</keyword>
<organism evidence="5 6">
    <name type="scientific">Microbacterium hominis</name>
    <dbReference type="NCBI Taxonomy" id="162426"/>
    <lineage>
        <taxon>Bacteria</taxon>
        <taxon>Bacillati</taxon>
        <taxon>Actinomycetota</taxon>
        <taxon>Actinomycetes</taxon>
        <taxon>Micrococcales</taxon>
        <taxon>Microbacteriaceae</taxon>
        <taxon>Microbacterium</taxon>
    </lineage>
</organism>
<feature type="transmembrane region" description="Helical" evidence="3">
    <location>
        <begin position="69"/>
        <end position="91"/>
    </location>
</feature>
<feature type="transmembrane region" description="Helical" evidence="3">
    <location>
        <begin position="103"/>
        <end position="122"/>
    </location>
</feature>
<feature type="transmembrane region" description="Helical" evidence="3">
    <location>
        <begin position="142"/>
        <end position="162"/>
    </location>
</feature>
<evidence type="ECO:0000313" key="6">
    <source>
        <dbReference type="Proteomes" id="UP000233276"/>
    </source>
</evidence>
<dbReference type="RefSeq" id="WP_101306728.1">
    <property type="nucleotide sequence ID" value="NZ_CP025299.1"/>
</dbReference>
<evidence type="ECO:0000256" key="2">
    <source>
        <dbReference type="SAM" id="MobiDB-lite"/>
    </source>
</evidence>
<dbReference type="AlphaFoldDB" id="A0A2K9DA22"/>